<dbReference type="STRING" id="6186.A0A183JMQ2"/>
<dbReference type="InterPro" id="IPR054696">
    <property type="entry name" value="GTP-eEF1A_C"/>
</dbReference>
<organism evidence="6">
    <name type="scientific">Schistosoma curassoni</name>
    <dbReference type="NCBI Taxonomy" id="6186"/>
    <lineage>
        <taxon>Eukaryota</taxon>
        <taxon>Metazoa</taxon>
        <taxon>Spiralia</taxon>
        <taxon>Lophotrochozoa</taxon>
        <taxon>Platyhelminthes</taxon>
        <taxon>Trematoda</taxon>
        <taxon>Digenea</taxon>
        <taxon>Strigeidida</taxon>
        <taxon>Schistosomatoidea</taxon>
        <taxon>Schistosomatidae</taxon>
        <taxon>Schistosoma</taxon>
    </lineage>
</organism>
<proteinExistence type="predicted"/>
<gene>
    <name evidence="4" type="ORF">SCUD_LOCUS3987</name>
</gene>
<dbReference type="InterPro" id="IPR009001">
    <property type="entry name" value="Transl_elong_EF1A/Init_IF2_C"/>
</dbReference>
<sequence>VLGGPICLETFQNFPPLGRFTLRDKGETIAIGKVVKILNPSDQ</sequence>
<evidence type="ECO:0000259" key="3">
    <source>
        <dbReference type="Pfam" id="PF22594"/>
    </source>
</evidence>
<name>A0A183JMQ2_9TREM</name>
<dbReference type="GO" id="GO:0005525">
    <property type="term" value="F:GTP binding"/>
    <property type="evidence" value="ECO:0007669"/>
    <property type="project" value="UniProtKB-KW"/>
</dbReference>
<dbReference type="AlphaFoldDB" id="A0A183JMQ2"/>
<evidence type="ECO:0000256" key="2">
    <source>
        <dbReference type="ARBA" id="ARBA00023134"/>
    </source>
</evidence>
<keyword evidence="1" id="KW-0547">Nucleotide-binding</keyword>
<accession>A0A183JMQ2</accession>
<evidence type="ECO:0000313" key="6">
    <source>
        <dbReference type="WBParaSite" id="SCUD_0000398601-mRNA-1"/>
    </source>
</evidence>
<evidence type="ECO:0000313" key="5">
    <source>
        <dbReference type="Proteomes" id="UP000279833"/>
    </source>
</evidence>
<dbReference type="Gene3D" id="2.40.30.10">
    <property type="entry name" value="Translation factors"/>
    <property type="match status" value="1"/>
</dbReference>
<evidence type="ECO:0000313" key="4">
    <source>
        <dbReference type="EMBL" id="VDO85783.1"/>
    </source>
</evidence>
<dbReference type="WBParaSite" id="SCUD_0000398601-mRNA-1">
    <property type="protein sequence ID" value="SCUD_0000398601-mRNA-1"/>
    <property type="gene ID" value="SCUD_0000398601"/>
</dbReference>
<reference evidence="6" key="1">
    <citation type="submission" date="2016-06" db="UniProtKB">
        <authorList>
            <consortium name="WormBaseParasite"/>
        </authorList>
    </citation>
    <scope>IDENTIFICATION</scope>
</reference>
<dbReference type="SUPFAM" id="SSF50465">
    <property type="entry name" value="EF-Tu/eEF-1alpha/eIF2-gamma C-terminal domain"/>
    <property type="match status" value="1"/>
</dbReference>
<evidence type="ECO:0000256" key="1">
    <source>
        <dbReference type="ARBA" id="ARBA00022741"/>
    </source>
</evidence>
<dbReference type="EMBL" id="UZAK01004871">
    <property type="protein sequence ID" value="VDO85783.1"/>
    <property type="molecule type" value="Genomic_DNA"/>
</dbReference>
<protein>
    <submittedName>
        <fullName evidence="6">GTP_EFTU_D3 domain-containing protein</fullName>
    </submittedName>
</protein>
<reference evidence="4 5" key="2">
    <citation type="submission" date="2018-11" db="EMBL/GenBank/DDBJ databases">
        <authorList>
            <consortium name="Pathogen Informatics"/>
        </authorList>
    </citation>
    <scope>NUCLEOTIDE SEQUENCE [LARGE SCALE GENOMIC DNA]</scope>
    <source>
        <strain evidence="4">Dakar</strain>
        <strain evidence="5">Dakar, Senegal</strain>
    </source>
</reference>
<dbReference type="Proteomes" id="UP000279833">
    <property type="component" value="Unassembled WGS sequence"/>
</dbReference>
<dbReference type="Pfam" id="PF22594">
    <property type="entry name" value="GTP-eEF1A_C"/>
    <property type="match status" value="1"/>
</dbReference>
<keyword evidence="5" id="KW-1185">Reference proteome</keyword>
<feature type="domain" description="GTP-eEF1A C-terminal" evidence="3">
    <location>
        <begin position="3"/>
        <end position="34"/>
    </location>
</feature>
<keyword evidence="2" id="KW-0342">GTP-binding</keyword>